<dbReference type="RefSeq" id="WP_170215777.1">
    <property type="nucleotide sequence ID" value="NZ_BONB01000013.1"/>
</dbReference>
<keyword evidence="1" id="KW-0732">Signal</keyword>
<dbReference type="AlphaFoldDB" id="A0A3D9ZFK0"/>
<proteinExistence type="predicted"/>
<accession>A0A3D9ZFK0</accession>
<evidence type="ECO:0000256" key="1">
    <source>
        <dbReference type="SAM" id="SignalP"/>
    </source>
</evidence>
<sequence length="305" mass="30968">MLTGRRLTRFGVLTAGLALVLTGSVVALADDGGAECPPNQTTCDGWGEGGGNNGGGNNGGGNGNGGNGGGGGGPCRRDGVVVPCYDDLLGWFNNSDGCYYRVTEPQPAGVPEGMTSYTRSCGAGGLAGGEPVLLDDPPPGFAAPPDPAELAARALASLDLRPPVIGIAPDPAVGPGLVGLPIWLWVPADNNPGDKVSTWGPLTASESERGVTVNLTAVVGKITWNMGDGGTPVTCTNPGTPYTRQGGESPTCGFEGYRAADKYTVTATTTWTVTWEAGAENGVIPNVTRENTAQIQIDELQVVTK</sequence>
<dbReference type="EMBL" id="QUMQ01000001">
    <property type="protein sequence ID" value="REF96027.1"/>
    <property type="molecule type" value="Genomic_DNA"/>
</dbReference>
<name>A0A3D9ZFK0_9ACTN</name>
<evidence type="ECO:0000313" key="2">
    <source>
        <dbReference type="EMBL" id="REF96027.1"/>
    </source>
</evidence>
<reference evidence="2 3" key="1">
    <citation type="submission" date="2018-08" db="EMBL/GenBank/DDBJ databases">
        <title>Sequencing the genomes of 1000 actinobacteria strains.</title>
        <authorList>
            <person name="Klenk H.-P."/>
        </authorList>
    </citation>
    <scope>NUCLEOTIDE SEQUENCE [LARGE SCALE GENOMIC DNA]</scope>
    <source>
        <strain evidence="2 3">DSM 44099</strain>
    </source>
</reference>
<feature type="chain" id="PRO_5017788825" description="PKD domain-containing protein" evidence="1">
    <location>
        <begin position="30"/>
        <end position="305"/>
    </location>
</feature>
<keyword evidence="3" id="KW-1185">Reference proteome</keyword>
<evidence type="ECO:0000313" key="3">
    <source>
        <dbReference type="Proteomes" id="UP000256913"/>
    </source>
</evidence>
<organism evidence="2 3">
    <name type="scientific">Asanoa ferruginea</name>
    <dbReference type="NCBI Taxonomy" id="53367"/>
    <lineage>
        <taxon>Bacteria</taxon>
        <taxon>Bacillati</taxon>
        <taxon>Actinomycetota</taxon>
        <taxon>Actinomycetes</taxon>
        <taxon>Micromonosporales</taxon>
        <taxon>Micromonosporaceae</taxon>
        <taxon>Asanoa</taxon>
    </lineage>
</organism>
<feature type="signal peptide" evidence="1">
    <location>
        <begin position="1"/>
        <end position="29"/>
    </location>
</feature>
<gene>
    <name evidence="2" type="ORF">DFJ67_1992</name>
</gene>
<comment type="caution">
    <text evidence="2">The sequence shown here is derived from an EMBL/GenBank/DDBJ whole genome shotgun (WGS) entry which is preliminary data.</text>
</comment>
<evidence type="ECO:0008006" key="4">
    <source>
        <dbReference type="Google" id="ProtNLM"/>
    </source>
</evidence>
<dbReference type="Proteomes" id="UP000256913">
    <property type="component" value="Unassembled WGS sequence"/>
</dbReference>
<protein>
    <recommendedName>
        <fullName evidence="4">PKD domain-containing protein</fullName>
    </recommendedName>
</protein>